<evidence type="ECO:0000313" key="3">
    <source>
        <dbReference type="Proteomes" id="UP000309594"/>
    </source>
</evidence>
<comment type="caution">
    <text evidence="2">The sequence shown here is derived from an EMBL/GenBank/DDBJ whole genome shotgun (WGS) entry which is preliminary data.</text>
</comment>
<reference evidence="2 3" key="1">
    <citation type="submission" date="2019-04" db="EMBL/GenBank/DDBJ databases">
        <title>Pedobacter sp. RP-1-16 sp. nov., isolated from Arctic soil.</title>
        <authorList>
            <person name="Dahal R.H."/>
            <person name="Kim D.-U."/>
        </authorList>
    </citation>
    <scope>NUCLEOTIDE SEQUENCE [LARGE SCALE GENOMIC DNA]</scope>
    <source>
        <strain evidence="2 3">RP-1-16</strain>
    </source>
</reference>
<organism evidence="2 3">
    <name type="scientific">Pedobacter hiemivivus</name>
    <dbReference type="NCBI Taxonomy" id="2530454"/>
    <lineage>
        <taxon>Bacteria</taxon>
        <taxon>Pseudomonadati</taxon>
        <taxon>Bacteroidota</taxon>
        <taxon>Sphingobacteriia</taxon>
        <taxon>Sphingobacteriales</taxon>
        <taxon>Sphingobacteriaceae</taxon>
        <taxon>Pedobacter</taxon>
    </lineage>
</organism>
<feature type="transmembrane region" description="Helical" evidence="1">
    <location>
        <begin position="76"/>
        <end position="96"/>
    </location>
</feature>
<feature type="transmembrane region" description="Helical" evidence="1">
    <location>
        <begin position="157"/>
        <end position="179"/>
    </location>
</feature>
<evidence type="ECO:0000256" key="1">
    <source>
        <dbReference type="SAM" id="Phobius"/>
    </source>
</evidence>
<dbReference type="RefSeq" id="WP_136880813.1">
    <property type="nucleotide sequence ID" value="NZ_SWDX01000005.1"/>
</dbReference>
<feature type="transmembrane region" description="Helical" evidence="1">
    <location>
        <begin position="50"/>
        <end position="70"/>
    </location>
</feature>
<feature type="transmembrane region" description="Helical" evidence="1">
    <location>
        <begin position="129"/>
        <end position="151"/>
    </location>
</feature>
<proteinExistence type="predicted"/>
<protein>
    <submittedName>
        <fullName evidence="2">Uncharacterized protein</fullName>
    </submittedName>
</protein>
<sequence length="208" mass="24290">MNLDELKTAWLEYDSRLQATEEINQKVIASMIRERSVSRIARIRRRYTEMICLFLFYIICLAFCFFGNPFDYTSRVQYLPLAALVLSCIVMVIFLFRARLALKEISVDRQNLQEALLNIISVYVKYRRFLRYTVIFMFCSSMLLSFGRIIIHIPKSGISGAIISILCLAAVMVFSYYYAGKKPEWPNLGEEEKGFRADLEELKELNPQ</sequence>
<dbReference type="Proteomes" id="UP000309594">
    <property type="component" value="Unassembled WGS sequence"/>
</dbReference>
<keyword evidence="1" id="KW-0812">Transmembrane</keyword>
<dbReference type="AlphaFoldDB" id="A0A4V5PDB9"/>
<name>A0A4V5PDB9_9SPHI</name>
<evidence type="ECO:0000313" key="2">
    <source>
        <dbReference type="EMBL" id="TKC60276.1"/>
    </source>
</evidence>
<accession>A0A4V5PDB9</accession>
<gene>
    <name evidence="2" type="ORF">FBD94_15325</name>
</gene>
<keyword evidence="1" id="KW-1133">Transmembrane helix</keyword>
<keyword evidence="1" id="KW-0472">Membrane</keyword>
<dbReference type="EMBL" id="SWDX01000005">
    <property type="protein sequence ID" value="TKC60276.1"/>
    <property type="molecule type" value="Genomic_DNA"/>
</dbReference>